<dbReference type="InterPro" id="IPR011071">
    <property type="entry name" value="Lyase_8-like_C"/>
</dbReference>
<dbReference type="GO" id="GO:0030246">
    <property type="term" value="F:carbohydrate binding"/>
    <property type="evidence" value="ECO:0007669"/>
    <property type="project" value="InterPro"/>
</dbReference>
<comment type="similarity">
    <text evidence="1">Belongs to the polysaccharide lyase 8 family.</text>
</comment>
<dbReference type="Gene3D" id="2.70.98.10">
    <property type="match status" value="1"/>
</dbReference>
<evidence type="ECO:0000256" key="2">
    <source>
        <dbReference type="ARBA" id="ARBA00023239"/>
    </source>
</evidence>
<name>A0A6C2UFJ0_9BACT</name>
<dbReference type="InterPro" id="IPR011013">
    <property type="entry name" value="Gal_mutarotase_sf_dom"/>
</dbReference>
<organism evidence="6 7">
    <name type="scientific">Pontiella sulfatireligans</name>
    <dbReference type="NCBI Taxonomy" id="2750658"/>
    <lineage>
        <taxon>Bacteria</taxon>
        <taxon>Pseudomonadati</taxon>
        <taxon>Kiritimatiellota</taxon>
        <taxon>Kiritimatiellia</taxon>
        <taxon>Kiritimatiellales</taxon>
        <taxon>Pontiellaceae</taxon>
        <taxon>Pontiella</taxon>
    </lineage>
</organism>
<feature type="chain" id="PRO_5025511270" evidence="3">
    <location>
        <begin position="21"/>
        <end position="813"/>
    </location>
</feature>
<dbReference type="Gene3D" id="1.50.10.100">
    <property type="entry name" value="Chondroitin AC/alginate lyase"/>
    <property type="match status" value="1"/>
</dbReference>
<feature type="domain" description="Polysaccharide lyase family 8 central" evidence="4">
    <location>
        <begin position="399"/>
        <end position="681"/>
    </location>
</feature>
<dbReference type="GO" id="GO:0016837">
    <property type="term" value="F:carbon-oxygen lyase activity, acting on polysaccharides"/>
    <property type="evidence" value="ECO:0007669"/>
    <property type="project" value="UniProtKB-ARBA"/>
</dbReference>
<dbReference type="Pfam" id="PF02884">
    <property type="entry name" value="Lyase_8_C"/>
    <property type="match status" value="1"/>
</dbReference>
<keyword evidence="2" id="KW-0456">Lyase</keyword>
<keyword evidence="7" id="KW-1185">Reference proteome</keyword>
<dbReference type="SUPFAM" id="SSF74650">
    <property type="entry name" value="Galactose mutarotase-like"/>
    <property type="match status" value="1"/>
</dbReference>
<evidence type="ECO:0000313" key="6">
    <source>
        <dbReference type="EMBL" id="VGO18191.1"/>
    </source>
</evidence>
<evidence type="ECO:0000313" key="7">
    <source>
        <dbReference type="Proteomes" id="UP000346198"/>
    </source>
</evidence>
<feature type="domain" description="Polysaccharide lyase family 8 C-terminal" evidence="5">
    <location>
        <begin position="700"/>
        <end position="758"/>
    </location>
</feature>
<evidence type="ECO:0000259" key="4">
    <source>
        <dbReference type="Pfam" id="PF02278"/>
    </source>
</evidence>
<proteinExistence type="inferred from homology"/>
<reference evidence="6 7" key="1">
    <citation type="submission" date="2019-04" db="EMBL/GenBank/DDBJ databases">
        <authorList>
            <person name="Van Vliet M D."/>
        </authorList>
    </citation>
    <scope>NUCLEOTIDE SEQUENCE [LARGE SCALE GENOMIC DNA]</scope>
    <source>
        <strain evidence="6 7">F21</strain>
    </source>
</reference>
<evidence type="ECO:0000256" key="1">
    <source>
        <dbReference type="ARBA" id="ARBA00006699"/>
    </source>
</evidence>
<dbReference type="RefSeq" id="WP_136059699.1">
    <property type="nucleotide sequence ID" value="NZ_CAAHFH010000001.1"/>
</dbReference>
<accession>A0A6C2UFJ0</accession>
<dbReference type="InterPro" id="IPR014718">
    <property type="entry name" value="GH-type_carb-bd"/>
</dbReference>
<feature type="signal peptide" evidence="3">
    <location>
        <begin position="1"/>
        <end position="20"/>
    </location>
</feature>
<dbReference type="Pfam" id="PF02278">
    <property type="entry name" value="Lyase_8"/>
    <property type="match status" value="1"/>
</dbReference>
<evidence type="ECO:0000256" key="3">
    <source>
        <dbReference type="SAM" id="SignalP"/>
    </source>
</evidence>
<evidence type="ECO:0000259" key="5">
    <source>
        <dbReference type="Pfam" id="PF02884"/>
    </source>
</evidence>
<dbReference type="InterPro" id="IPR008929">
    <property type="entry name" value="Chondroitin_lyas"/>
</dbReference>
<dbReference type="SUPFAM" id="SSF49863">
    <property type="entry name" value="Hyaluronate lyase-like, C-terminal domain"/>
    <property type="match status" value="1"/>
</dbReference>
<dbReference type="SUPFAM" id="SSF48230">
    <property type="entry name" value="Chondroitin AC/alginate lyase"/>
    <property type="match status" value="1"/>
</dbReference>
<dbReference type="AlphaFoldDB" id="A0A6C2UFJ0"/>
<protein>
    <submittedName>
        <fullName evidence="6">Chondroitinase-AC</fullName>
    </submittedName>
</protein>
<gene>
    <name evidence="6" type="primary">cslA_2</name>
    <name evidence="6" type="ORF">SCARR_00242</name>
</gene>
<dbReference type="Gene3D" id="2.60.220.10">
    <property type="entry name" value="Polysaccharide lyase family 8-like, C-terminal"/>
    <property type="match status" value="1"/>
</dbReference>
<dbReference type="InterPro" id="IPR038970">
    <property type="entry name" value="Lyase_8"/>
</dbReference>
<dbReference type="GO" id="GO:0005975">
    <property type="term" value="P:carbohydrate metabolic process"/>
    <property type="evidence" value="ECO:0007669"/>
    <property type="project" value="InterPro"/>
</dbReference>
<dbReference type="PANTHER" id="PTHR38481">
    <property type="entry name" value="HYALURONATE LYASE"/>
    <property type="match status" value="1"/>
</dbReference>
<keyword evidence="3" id="KW-0732">Signal</keyword>
<dbReference type="Proteomes" id="UP000346198">
    <property type="component" value="Unassembled WGS sequence"/>
</dbReference>
<dbReference type="InterPro" id="IPR003159">
    <property type="entry name" value="Lyase_8_central_dom"/>
</dbReference>
<dbReference type="EMBL" id="CAAHFH010000001">
    <property type="protein sequence ID" value="VGO18191.1"/>
    <property type="molecule type" value="Genomic_DNA"/>
</dbReference>
<dbReference type="PANTHER" id="PTHR38481:SF1">
    <property type="entry name" value="HYALURONATE LYASE"/>
    <property type="match status" value="1"/>
</dbReference>
<dbReference type="GO" id="GO:0005576">
    <property type="term" value="C:extracellular region"/>
    <property type="evidence" value="ECO:0007669"/>
    <property type="project" value="InterPro"/>
</dbReference>
<sequence>MKNFNVCVGAVLLIATCCGAGTAGYDSQPYAPVKNSPALLAEKQVALAAVRKVWTLDDEVVAGVRNKAEKGKVDADALFESFNDDGSWKKKLPVGETLTEKEYKTHEAYFADLISLAGYSRFGAKNALDKNKAKGLVYRSLLWYFDNGFAAPPQYHQTFNYHAPMATVGGRMLIVGTVLFDDIHADRAKNMKAQNLYEYMCDYGRQFINAAPQIRGPNWSFRLDNCMLYVLFCDDPVVMDEYSYHWNKALSFNRWETETDGVHPDWSMMHHGDMNYWGMYGIAWTSRVIQYGEVFNGTPWAYKIEQLDFIADCMTEGVRWSLYRGNCEYTSAPKRGSFLLARTDGVAASFKELVAQLLELGGDQLSSRTGLERLESELILPPWSVEGGAVDTRPEFSGHRYFWTTEYQVHRRPDFAIYTRRCSQRTRPPEDSSQKPGTLHLNYGTGYTPIMRSGDELRLSRLAWDFQHVPGTTVEQGCTVASGKAGSTKRGLNLFSGGVDDGMYGCGAFDMQIVQFDPDGSGSYEFINGAGALKGTFFFDDGMVALGQNIRRIAPGSGKILTTLNNVMRKGNVVYSIDESSPKTVKQSNPIEQQLTVNHVAWVWHDHVGYVVSGAAKLVLSCDEQPFNEKLKQDKDFKKIIIAELGKEIWGNDRFNMFRLWLDHGSDPQNQSYAYAVYPNCSVQELKARAAQVGTFSKKNVAGIQAIAKDGIFYAVFSKPGTVQFADGVSISSDVPLVVMVRKNDSGEYEFHASNPDHRGLRREYVPGSGKTIGTLYKEPIVIRVEGLGSETSVGFQLSTERGEEGASVKGGQ</sequence>
<dbReference type="InterPro" id="IPR004103">
    <property type="entry name" value="Lyase_8_C"/>
</dbReference>